<dbReference type="PANTHER" id="PTHR13778:SF47">
    <property type="entry name" value="LIPOPOLYSACCHARIDE 1,3-GALACTOSYLTRANSFERASE"/>
    <property type="match status" value="1"/>
</dbReference>
<proteinExistence type="predicted"/>
<gene>
    <name evidence="4" type="ORF">FD20_GL002418</name>
</gene>
<evidence type="ECO:0000256" key="2">
    <source>
        <dbReference type="ARBA" id="ARBA00022679"/>
    </source>
</evidence>
<reference evidence="4 5" key="1">
    <citation type="journal article" date="2015" name="Genome Announc.">
        <title>Expanding the biotechnology potential of lactobacilli through comparative genomics of 213 strains and associated genera.</title>
        <authorList>
            <person name="Sun Z."/>
            <person name="Harris H.M."/>
            <person name="McCann A."/>
            <person name="Guo C."/>
            <person name="Argimon S."/>
            <person name="Zhang W."/>
            <person name="Yang X."/>
            <person name="Jeffery I.B."/>
            <person name="Cooney J.C."/>
            <person name="Kagawa T.F."/>
            <person name="Liu W."/>
            <person name="Song Y."/>
            <person name="Salvetti E."/>
            <person name="Wrobel A."/>
            <person name="Rasinkangas P."/>
            <person name="Parkhill J."/>
            <person name="Rea M.C."/>
            <person name="O'Sullivan O."/>
            <person name="Ritari J."/>
            <person name="Douillard F.P."/>
            <person name="Paul Ross R."/>
            <person name="Yang R."/>
            <person name="Briner A.E."/>
            <person name="Felis G.E."/>
            <person name="de Vos W.M."/>
            <person name="Barrangou R."/>
            <person name="Klaenhammer T.R."/>
            <person name="Caufield P.W."/>
            <person name="Cui Y."/>
            <person name="Zhang H."/>
            <person name="O'Toole P.W."/>
        </authorList>
    </citation>
    <scope>NUCLEOTIDE SEQUENCE [LARGE SCALE GENOMIC DNA]</scope>
    <source>
        <strain evidence="4 5">DSM 19971</strain>
    </source>
</reference>
<dbReference type="CDD" id="cd04194">
    <property type="entry name" value="GT8_A4GalT_like"/>
    <property type="match status" value="1"/>
</dbReference>
<dbReference type="SUPFAM" id="SSF53448">
    <property type="entry name" value="Nucleotide-diphospho-sugar transferases"/>
    <property type="match status" value="1"/>
</dbReference>
<organism evidence="4 5">
    <name type="scientific">Liquorilactobacillus uvarum DSM 19971</name>
    <dbReference type="NCBI Taxonomy" id="1423812"/>
    <lineage>
        <taxon>Bacteria</taxon>
        <taxon>Bacillati</taxon>
        <taxon>Bacillota</taxon>
        <taxon>Bacilli</taxon>
        <taxon>Lactobacillales</taxon>
        <taxon>Lactobacillaceae</taxon>
        <taxon>Liquorilactobacillus</taxon>
    </lineage>
</organism>
<accession>A0A0R1QAC8</accession>
<dbReference type="PATRIC" id="fig|1423812.3.peg.2571"/>
<keyword evidence="2 4" id="KW-0808">Transferase</keyword>
<name>A0A0R1QAC8_9LACO</name>
<dbReference type="STRING" id="1423812.FD20_GL002418"/>
<dbReference type="InterPro" id="IPR050748">
    <property type="entry name" value="Glycosyltrans_8_dom-fam"/>
</dbReference>
<evidence type="ECO:0000256" key="3">
    <source>
        <dbReference type="ARBA" id="ARBA00022723"/>
    </source>
</evidence>
<dbReference type="Pfam" id="PF01501">
    <property type="entry name" value="Glyco_transf_8"/>
    <property type="match status" value="1"/>
</dbReference>
<dbReference type="EMBL" id="AZEG01000008">
    <property type="protein sequence ID" value="KRL37880.1"/>
    <property type="molecule type" value="Genomic_DNA"/>
</dbReference>
<dbReference type="GO" id="GO:0016757">
    <property type="term" value="F:glycosyltransferase activity"/>
    <property type="evidence" value="ECO:0007669"/>
    <property type="project" value="UniProtKB-KW"/>
</dbReference>
<dbReference type="Proteomes" id="UP000051155">
    <property type="component" value="Unassembled WGS sequence"/>
</dbReference>
<evidence type="ECO:0000313" key="5">
    <source>
        <dbReference type="Proteomes" id="UP000051155"/>
    </source>
</evidence>
<keyword evidence="1" id="KW-0328">Glycosyltransferase</keyword>
<dbReference type="PANTHER" id="PTHR13778">
    <property type="entry name" value="GLYCOSYLTRANSFERASE 8 DOMAIN-CONTAINING PROTEIN"/>
    <property type="match status" value="1"/>
</dbReference>
<keyword evidence="3" id="KW-0479">Metal-binding</keyword>
<sequence length="278" mass="32659">MKTINLLFSIDDNYFEQLKTTLFSLRNNTPNTFFRVFVLQKKKFDWENEFKKFCSALNMCYKPLIIGANDFKYAPVTKRYPETIYYRLLAQDYLPKDVEKILYLDADILCINDISSLYDLKLNSYLYAAASHSQLTNLTTVVNKVRLQNYDTEQYYNSGVLLINVVQARHIINHKIIYDFIREKRATLLLPDQDILNSLFGDQILSLPDQVYNFDARKNLTYEMISNGTWDLDWVINNTIFLHFCGKEKPWEKNGKGKFAALYKHYAHLSKLTAAKID</sequence>
<evidence type="ECO:0000313" key="4">
    <source>
        <dbReference type="EMBL" id="KRL37880.1"/>
    </source>
</evidence>
<dbReference type="GO" id="GO:0046872">
    <property type="term" value="F:metal ion binding"/>
    <property type="evidence" value="ECO:0007669"/>
    <property type="project" value="UniProtKB-KW"/>
</dbReference>
<dbReference type="AlphaFoldDB" id="A0A0R1QAC8"/>
<dbReference type="InterPro" id="IPR029044">
    <property type="entry name" value="Nucleotide-diphossugar_trans"/>
</dbReference>
<keyword evidence="5" id="KW-1185">Reference proteome</keyword>
<comment type="caution">
    <text evidence="4">The sequence shown here is derived from an EMBL/GenBank/DDBJ whole genome shotgun (WGS) entry which is preliminary data.</text>
</comment>
<dbReference type="Gene3D" id="3.90.550.10">
    <property type="entry name" value="Spore Coat Polysaccharide Biosynthesis Protein SpsA, Chain A"/>
    <property type="match status" value="1"/>
</dbReference>
<protein>
    <submittedName>
        <fullName evidence="4">Exopolysaccharide glycosyltransferase</fullName>
    </submittedName>
</protein>
<evidence type="ECO:0000256" key="1">
    <source>
        <dbReference type="ARBA" id="ARBA00022676"/>
    </source>
</evidence>
<dbReference type="InterPro" id="IPR002495">
    <property type="entry name" value="Glyco_trans_8"/>
</dbReference>